<evidence type="ECO:0000313" key="2">
    <source>
        <dbReference type="EMBL" id="SDB44777.1"/>
    </source>
</evidence>
<dbReference type="SUPFAM" id="SSF47413">
    <property type="entry name" value="lambda repressor-like DNA-binding domains"/>
    <property type="match status" value="1"/>
</dbReference>
<accession>A0A1G6DHW8</accession>
<dbReference type="STRING" id="439219.SAMN02910293_02212"/>
<dbReference type="PROSITE" id="PS50943">
    <property type="entry name" value="HTH_CROC1"/>
    <property type="match status" value="1"/>
</dbReference>
<dbReference type="RefSeq" id="WP_074486666.1">
    <property type="nucleotide sequence ID" value="NZ_FMXP01000040.1"/>
</dbReference>
<name>A0A1G6DHW8_9STRE</name>
<dbReference type="Gene3D" id="1.10.260.40">
    <property type="entry name" value="lambda repressor-like DNA-binding domains"/>
    <property type="match status" value="1"/>
</dbReference>
<dbReference type="EMBL" id="FMXP01000040">
    <property type="protein sequence ID" value="SDB44777.1"/>
    <property type="molecule type" value="Genomic_DNA"/>
</dbReference>
<dbReference type="CDD" id="cd00093">
    <property type="entry name" value="HTH_XRE"/>
    <property type="match status" value="1"/>
</dbReference>
<dbReference type="GO" id="GO:0003677">
    <property type="term" value="F:DNA binding"/>
    <property type="evidence" value="ECO:0007669"/>
    <property type="project" value="UniProtKB-KW"/>
</dbReference>
<dbReference type="AlphaFoldDB" id="A0A1G6DHW8"/>
<keyword evidence="3" id="KW-1185">Reference proteome</keyword>
<proteinExistence type="predicted"/>
<feature type="domain" description="HTH cro/C1-type" evidence="1">
    <location>
        <begin position="3"/>
        <end position="57"/>
    </location>
</feature>
<gene>
    <name evidence="2" type="ORF">SAMN02910293_02212</name>
</gene>
<evidence type="ECO:0000313" key="3">
    <source>
        <dbReference type="Proteomes" id="UP000182508"/>
    </source>
</evidence>
<dbReference type="Proteomes" id="UP000182508">
    <property type="component" value="Unassembled WGS sequence"/>
</dbReference>
<sequence>MKLKELRKAKRLTREQLSKEIGTPVRTIGRRENGETDMMFQTAIKVAKYFEVSLDELI</sequence>
<reference evidence="2 3" key="1">
    <citation type="submission" date="2016-10" db="EMBL/GenBank/DDBJ databases">
        <authorList>
            <person name="de Groot N.N."/>
        </authorList>
    </citation>
    <scope>NUCLEOTIDE SEQUENCE [LARGE SCALE GENOMIC DNA]</scope>
    <source>
        <strain evidence="2 3">A-4</strain>
    </source>
</reference>
<dbReference type="Pfam" id="PF01381">
    <property type="entry name" value="HTH_3"/>
    <property type="match status" value="1"/>
</dbReference>
<dbReference type="InterPro" id="IPR010982">
    <property type="entry name" value="Lambda_DNA-bd_dom_sf"/>
</dbReference>
<dbReference type="InterPro" id="IPR001387">
    <property type="entry name" value="Cro/C1-type_HTH"/>
</dbReference>
<dbReference type="SMART" id="SM00530">
    <property type="entry name" value="HTH_XRE"/>
    <property type="match status" value="1"/>
</dbReference>
<organism evidence="2 3">
    <name type="scientific">Streptococcus henryi</name>
    <dbReference type="NCBI Taxonomy" id="439219"/>
    <lineage>
        <taxon>Bacteria</taxon>
        <taxon>Bacillati</taxon>
        <taxon>Bacillota</taxon>
        <taxon>Bacilli</taxon>
        <taxon>Lactobacillales</taxon>
        <taxon>Streptococcaceae</taxon>
        <taxon>Streptococcus</taxon>
    </lineage>
</organism>
<protein>
    <submittedName>
        <fullName evidence="2">DNA-binding transcriptional regulator, XRE-family HTH domain</fullName>
    </submittedName>
</protein>
<evidence type="ECO:0000259" key="1">
    <source>
        <dbReference type="PROSITE" id="PS50943"/>
    </source>
</evidence>
<keyword evidence="2" id="KW-0238">DNA-binding</keyword>